<evidence type="ECO:0000313" key="20">
    <source>
        <dbReference type="EMBL" id="KAK9521112.1"/>
    </source>
</evidence>
<feature type="domain" description="Cadherin" evidence="19">
    <location>
        <begin position="487"/>
        <end position="591"/>
    </location>
</feature>
<dbReference type="EMBL" id="JBCEZU010000329">
    <property type="protein sequence ID" value="KAK9521112.1"/>
    <property type="molecule type" value="Genomic_DNA"/>
</dbReference>
<feature type="disulfide bond" evidence="13">
    <location>
        <begin position="1264"/>
        <end position="1273"/>
    </location>
</feature>
<evidence type="ECO:0000256" key="9">
    <source>
        <dbReference type="ARBA" id="ARBA00023136"/>
    </source>
</evidence>
<accession>A0AAW1EG07</accession>
<gene>
    <name evidence="20" type="ORF">VZT92_020948</name>
</gene>
<feature type="compositionally biased region" description="Polar residues" evidence="14">
    <location>
        <begin position="1761"/>
        <end position="1770"/>
    </location>
</feature>
<keyword evidence="3 15" id="KW-0812">Transmembrane</keyword>
<evidence type="ECO:0000256" key="14">
    <source>
        <dbReference type="SAM" id="MobiDB-lite"/>
    </source>
</evidence>
<dbReference type="SMART" id="SM00179">
    <property type="entry name" value="EGF_CA"/>
    <property type="match status" value="3"/>
</dbReference>
<dbReference type="Pfam" id="PF02210">
    <property type="entry name" value="Laminin_G_2"/>
    <property type="match status" value="2"/>
</dbReference>
<keyword evidence="6 12" id="KW-0106">Calcium</keyword>
<dbReference type="Gene3D" id="2.60.120.200">
    <property type="match status" value="2"/>
</dbReference>
<comment type="caution">
    <text evidence="20">The sequence shown here is derived from an EMBL/GenBank/DDBJ whole genome shotgun (WGS) entry which is preliminary data.</text>
</comment>
<evidence type="ECO:0000256" key="2">
    <source>
        <dbReference type="ARBA" id="ARBA00022536"/>
    </source>
</evidence>
<dbReference type="GO" id="GO:0007156">
    <property type="term" value="P:homophilic cell adhesion via plasma membrane adhesion molecules"/>
    <property type="evidence" value="ECO:0007669"/>
    <property type="project" value="InterPro"/>
</dbReference>
<dbReference type="PROSITE" id="PS50268">
    <property type="entry name" value="CADHERIN_2"/>
    <property type="match status" value="8"/>
</dbReference>
<dbReference type="PROSITE" id="PS00022">
    <property type="entry name" value="EGF_1"/>
    <property type="match status" value="3"/>
</dbReference>
<protein>
    <recommendedName>
        <fullName evidence="22">Protocadherin Fat 4-like</fullName>
    </recommendedName>
</protein>
<dbReference type="FunFam" id="2.60.40.60:FF:000020">
    <property type="entry name" value="Dachsous cadherin-related 1b"/>
    <property type="match status" value="2"/>
</dbReference>
<evidence type="ECO:0000256" key="5">
    <source>
        <dbReference type="ARBA" id="ARBA00022737"/>
    </source>
</evidence>
<dbReference type="Pfam" id="PF00028">
    <property type="entry name" value="Cadherin"/>
    <property type="match status" value="6"/>
</dbReference>
<dbReference type="PROSITE" id="PS50025">
    <property type="entry name" value="LAM_G_DOMAIN"/>
    <property type="match status" value="2"/>
</dbReference>
<evidence type="ECO:0000256" key="7">
    <source>
        <dbReference type="ARBA" id="ARBA00022889"/>
    </source>
</evidence>
<evidence type="ECO:0000256" key="16">
    <source>
        <dbReference type="SAM" id="SignalP"/>
    </source>
</evidence>
<evidence type="ECO:0000256" key="10">
    <source>
        <dbReference type="ARBA" id="ARBA00023157"/>
    </source>
</evidence>
<feature type="chain" id="PRO_5043620691" description="Protocadherin Fat 4-like" evidence="16">
    <location>
        <begin position="26"/>
        <end position="1892"/>
    </location>
</feature>
<evidence type="ECO:0000256" key="3">
    <source>
        <dbReference type="ARBA" id="ARBA00022692"/>
    </source>
</evidence>
<feature type="domain" description="Cadherin" evidence="19">
    <location>
        <begin position="281"/>
        <end position="384"/>
    </location>
</feature>
<dbReference type="PROSITE" id="PS50026">
    <property type="entry name" value="EGF_3"/>
    <property type="match status" value="3"/>
</dbReference>
<evidence type="ECO:0000259" key="19">
    <source>
        <dbReference type="PROSITE" id="PS50268"/>
    </source>
</evidence>
<feature type="compositionally biased region" description="Polar residues" evidence="14">
    <location>
        <begin position="1779"/>
        <end position="1794"/>
    </location>
</feature>
<evidence type="ECO:0000256" key="6">
    <source>
        <dbReference type="ARBA" id="ARBA00022837"/>
    </source>
</evidence>
<dbReference type="SMART" id="SM00282">
    <property type="entry name" value="LamG"/>
    <property type="match status" value="2"/>
</dbReference>
<sequence length="1892" mass="208504">MDSTGHWRKYTILLFHFLVFNTTSSHEPSSGNTVNVSSERQLADIVSGQHTRSSWYYTSVGLQSHNRRRTQMALSKTFYSFEVKEDAVPGTVVGKLETVFESLTPITYSVQEDDGENLFLLSPFSGEFLLSRSLDFEAQRFYILTVAVQQGGSQGSGVRVYFNVLDVNDNPPVFSQDTFPASLLEDARVGTCFLSLNVSDIDDGDNGDLKLRVVGGDEEKVFFINTAGSLCLNTELDRERQPFYNLTVTANDCVQTASLQFTSTAHVIVVVDDVNDNAPLFVSAKTVSTPEDTALHSAIMTVHAEDEDIGSNGEVLYYLNNTSGGKFSIDNRSGKIYLEEALDREQVDTLIITVTAADEGSPRMATIMNLTVHVEDANDHDPEFSQSTYSLTIREDISRGTSLFQVQALDRDIGRNGQVGYVLTRESPFVVDAVRGVITAMDKLDRERDSNYTLIITAVDKGNIHRSATATISITVLDVNDFAPLFTPQTLTMHVTENDEDPAQLTRQVSALDEDLGANSQLTYFLQKGNSDGLFSISPSGTFQIVHSLDRERESSYFVNIVAVDSGLMPLTGTLTIHVIVDGVNDNRPEFTQEVYNTIVSEDSPTGTVFAMITASDVDEGVSGEIRYSMENLDVPFDIEETSGELFTTDVLDRETVAIYRLTVIGSDGHPTQPLSSSVLVTVLIGDINDHWPQFMYSPYVAYVPTEMAPGSVVCAVRATDGDTEMNAELHFLLYGQSSDLFSIHPHSGTVFASSAFWRTEDIIVSVHVEDAGENPKFDITTISVRFHNASEFPEVTVDVLSDFLSEDEPVGTLVAVVSAASTRAHPVSFYLASGNFEDMFHVEQLSGALTVENPLDYESKREFTLLIEARDSGSPPFSSFSEIPINISDVNDNLPQFTQAEYRCEVLENSPPSWPLIAIPSHMDVGTEVVQFTAIDPDVSNTSVGIEYVFNGGNASDFFCIQVDDGKSGFSGSFCSTDGDECLKLKCQNGGTCSSTQDGYHCHCVPGFEGEMCEHFIDHCRSTPCVQGSCINSQTGFSCHCPFGVSGVHCEDHSYGFEELSFMEFPPLDRRTNLISLEFATVQRNSLLLYNPGGPSSREFIALQILNGAIHLSYDLGPGPVRLQTHKQVADGYFHSVTARRIGNMGSLHVDNCTDIENNGFCFSRRDGSSLKRTLDVGSNMTFGGTRTFESILLLPAQIQTHDFVGCIRNVYVNGILLRPSMALATYNILDRCPRTTPSPCQSNPCKNSGLCHDFWSDYLCECKSPFTGSNCAKEMSEGLVLRFDGNDYIEYVIKERFKRDYLLKDLLDDEKEGNARDQSGINIRFKTQDNGVLIFVVGQTGYTMLKIKHRKLVYITKDTLSGHLSEFIVDSPVADGFWHVLSLFSNGQNTFLLLDSESVLNITDRSMDLTPVSVEKMIFGAAQTGDSNLQQFGFTGCVQYFNVNGYTLPVSGQSMMMDVWPSSTLVQSSCSSPGVCLPSPCSEQDTARRRCLSAHCQNRWSVCGPAGQNRSCVCLHNISDHACDICMSTTESHTQCSEMQGSVPLWLIAVILPLVSVLVIIGLCVALCRVRRKNAKCQSDSSPKKTEQGTDNVAFRSDDNRTLADAACAEKEKQHDPMSADQQRLGVEFCGDASLSSVQPVPNSELEYYEIGSISSALHSDTTSLAHHLYDTKCVKADPKRWGDLRMLLAGFKKERSSGERPKSPTEPQDVAFLNKQLLTKIDAEHSQQTPPRYKRKFQQPEFLEPAQCLTFEEISKLNTPREQTMSPRASPRPQPAKSTTVIGASSDSETDSTFTCSESECGQLSLIGARNCIHDQSSLPACSFRQTCHSAAGLHEAQSAPSSMFEQWESILNMQLPFSSYAPVFEELARLPTEPCHSNDIHSDIEEII</sequence>
<feature type="region of interest" description="Disordered" evidence="14">
    <location>
        <begin position="1761"/>
        <end position="1794"/>
    </location>
</feature>
<dbReference type="InterPro" id="IPR015919">
    <property type="entry name" value="Cadherin-like_sf"/>
</dbReference>
<keyword evidence="11" id="KW-0325">Glycoprotein</keyword>
<feature type="signal peptide" evidence="16">
    <location>
        <begin position="1"/>
        <end position="25"/>
    </location>
</feature>
<dbReference type="InterPro" id="IPR050971">
    <property type="entry name" value="Cadherin-domain_protein"/>
</dbReference>
<evidence type="ECO:0000256" key="1">
    <source>
        <dbReference type="ARBA" id="ARBA00004167"/>
    </source>
</evidence>
<dbReference type="PRINTS" id="PR00205">
    <property type="entry name" value="CADHERIN"/>
</dbReference>
<dbReference type="SMART" id="SM00181">
    <property type="entry name" value="EGF"/>
    <property type="match status" value="4"/>
</dbReference>
<keyword evidence="10 13" id="KW-1015">Disulfide bond</keyword>
<comment type="subcellular location">
    <subcellularLocation>
        <location evidence="1">Membrane</location>
        <topology evidence="1">Single-pass membrane protein</topology>
    </subcellularLocation>
</comment>
<feature type="domain" description="EGF-like" evidence="18">
    <location>
        <begin position="1017"/>
        <end position="1052"/>
    </location>
</feature>
<evidence type="ECO:0000313" key="21">
    <source>
        <dbReference type="Proteomes" id="UP001488805"/>
    </source>
</evidence>
<keyword evidence="7" id="KW-0130">Cell adhesion</keyword>
<dbReference type="SUPFAM" id="SSF57196">
    <property type="entry name" value="EGF/Laminin"/>
    <property type="match status" value="1"/>
</dbReference>
<feature type="domain" description="EGF-like" evidence="18">
    <location>
        <begin position="1238"/>
        <end position="1274"/>
    </location>
</feature>
<dbReference type="PANTHER" id="PTHR24025">
    <property type="entry name" value="DESMOGLEIN FAMILY MEMBER"/>
    <property type="match status" value="1"/>
</dbReference>
<evidence type="ECO:0000256" key="8">
    <source>
        <dbReference type="ARBA" id="ARBA00022989"/>
    </source>
</evidence>
<feature type="transmembrane region" description="Helical" evidence="15">
    <location>
        <begin position="1547"/>
        <end position="1570"/>
    </location>
</feature>
<dbReference type="Pfam" id="PF00008">
    <property type="entry name" value="EGF"/>
    <property type="match status" value="2"/>
</dbReference>
<evidence type="ECO:0000256" key="11">
    <source>
        <dbReference type="ARBA" id="ARBA00023180"/>
    </source>
</evidence>
<evidence type="ECO:0000256" key="4">
    <source>
        <dbReference type="ARBA" id="ARBA00022729"/>
    </source>
</evidence>
<keyword evidence="9 15" id="KW-0472">Membrane</keyword>
<dbReference type="PANTHER" id="PTHR24025:SF23">
    <property type="entry name" value="NEURAL-CADHERIN"/>
    <property type="match status" value="1"/>
</dbReference>
<feature type="domain" description="Cadherin" evidence="19">
    <location>
        <begin position="75"/>
        <end position="174"/>
    </location>
</feature>
<dbReference type="CDD" id="cd00054">
    <property type="entry name" value="EGF_CA"/>
    <property type="match status" value="3"/>
</dbReference>
<feature type="disulfide bond" evidence="13">
    <location>
        <begin position="1005"/>
        <end position="1014"/>
    </location>
</feature>
<dbReference type="SUPFAM" id="SSF49313">
    <property type="entry name" value="Cadherin-like"/>
    <property type="match status" value="9"/>
</dbReference>
<keyword evidence="5" id="KW-0677">Repeat</keyword>
<feature type="disulfide bond" evidence="13">
    <location>
        <begin position="1042"/>
        <end position="1051"/>
    </location>
</feature>
<dbReference type="FunFam" id="2.60.40.60:FF:000024">
    <property type="entry name" value="FAT atypical cadherin 3"/>
    <property type="match status" value="1"/>
</dbReference>
<evidence type="ECO:0000256" key="13">
    <source>
        <dbReference type="PROSITE-ProRule" id="PRU00076"/>
    </source>
</evidence>
<dbReference type="FunFam" id="2.60.40.60:FF:000033">
    <property type="entry name" value="FAT atypical cadherin 1"/>
    <property type="match status" value="1"/>
</dbReference>
<feature type="domain" description="Cadherin" evidence="19">
    <location>
        <begin position="175"/>
        <end position="281"/>
    </location>
</feature>
<dbReference type="GO" id="GO:0005509">
    <property type="term" value="F:calcium ion binding"/>
    <property type="evidence" value="ECO:0007669"/>
    <property type="project" value="UniProtKB-UniRule"/>
</dbReference>
<keyword evidence="8 15" id="KW-1133">Transmembrane helix</keyword>
<dbReference type="InterPro" id="IPR000742">
    <property type="entry name" value="EGF"/>
</dbReference>
<dbReference type="PROSITE" id="PS00010">
    <property type="entry name" value="ASX_HYDROXYL"/>
    <property type="match status" value="2"/>
</dbReference>
<evidence type="ECO:0000256" key="12">
    <source>
        <dbReference type="PROSITE-ProRule" id="PRU00043"/>
    </source>
</evidence>
<dbReference type="FunFam" id="2.60.40.60:FF:000015">
    <property type="entry name" value="FAT atypical cadherin 1"/>
    <property type="match status" value="1"/>
</dbReference>
<dbReference type="InterPro" id="IPR013320">
    <property type="entry name" value="ConA-like_dom_sf"/>
</dbReference>
<keyword evidence="4 16" id="KW-0732">Signal</keyword>
<dbReference type="FunFam" id="2.10.25.10:FF:000012">
    <property type="entry name" value="Delta-like protein"/>
    <property type="match status" value="1"/>
</dbReference>
<organism evidence="20 21">
    <name type="scientific">Zoarces viviparus</name>
    <name type="common">Viviparous eelpout</name>
    <name type="synonym">Blennius viviparus</name>
    <dbReference type="NCBI Taxonomy" id="48416"/>
    <lineage>
        <taxon>Eukaryota</taxon>
        <taxon>Metazoa</taxon>
        <taxon>Chordata</taxon>
        <taxon>Craniata</taxon>
        <taxon>Vertebrata</taxon>
        <taxon>Euteleostomi</taxon>
        <taxon>Actinopterygii</taxon>
        <taxon>Neopterygii</taxon>
        <taxon>Teleostei</taxon>
        <taxon>Neoteleostei</taxon>
        <taxon>Acanthomorphata</taxon>
        <taxon>Eupercaria</taxon>
        <taxon>Perciformes</taxon>
        <taxon>Cottioidei</taxon>
        <taxon>Zoarcales</taxon>
        <taxon>Zoarcidae</taxon>
        <taxon>Zoarcinae</taxon>
        <taxon>Zoarces</taxon>
    </lineage>
</organism>
<dbReference type="CDD" id="cd11304">
    <property type="entry name" value="Cadherin_repeat"/>
    <property type="match status" value="9"/>
</dbReference>
<feature type="domain" description="Cadherin" evidence="19">
    <location>
        <begin position="385"/>
        <end position="486"/>
    </location>
</feature>
<evidence type="ECO:0000259" key="18">
    <source>
        <dbReference type="PROSITE" id="PS50026"/>
    </source>
</evidence>
<dbReference type="Proteomes" id="UP001488805">
    <property type="component" value="Unassembled WGS sequence"/>
</dbReference>
<dbReference type="Gene3D" id="2.60.40.60">
    <property type="entry name" value="Cadherins"/>
    <property type="match status" value="9"/>
</dbReference>
<dbReference type="InterPro" id="IPR000152">
    <property type="entry name" value="EGF-type_Asp/Asn_hydroxyl_site"/>
</dbReference>
<dbReference type="PROSITE" id="PS01186">
    <property type="entry name" value="EGF_2"/>
    <property type="match status" value="2"/>
</dbReference>
<feature type="domain" description="Laminin G" evidence="17">
    <location>
        <begin position="1053"/>
        <end position="1234"/>
    </location>
</feature>
<keyword evidence="2 13" id="KW-0245">EGF-like domain</keyword>
<feature type="disulfide bond" evidence="13">
    <location>
        <begin position="1021"/>
        <end position="1031"/>
    </location>
</feature>
<name>A0AAW1EG07_ZOAVI</name>
<comment type="caution">
    <text evidence="13">Lacks conserved residue(s) required for the propagation of feature annotation.</text>
</comment>
<feature type="domain" description="Cadherin" evidence="19">
    <location>
        <begin position="592"/>
        <end position="695"/>
    </location>
</feature>
<feature type="domain" description="Laminin G" evidence="17">
    <location>
        <begin position="1293"/>
        <end position="1472"/>
    </location>
</feature>
<reference evidence="20 21" key="1">
    <citation type="journal article" date="2024" name="Genome Biol. Evol.">
        <title>Chromosome-level genome assembly of the viviparous eelpout Zoarces viviparus.</title>
        <authorList>
            <person name="Fuhrmann N."/>
            <person name="Brasseur M.V."/>
            <person name="Bakowski C.E."/>
            <person name="Podsiadlowski L."/>
            <person name="Prost S."/>
            <person name="Krehenwinkel H."/>
            <person name="Mayer C."/>
        </authorList>
    </citation>
    <scope>NUCLEOTIDE SEQUENCE [LARGE SCALE GENOMIC DNA]</scope>
    <source>
        <strain evidence="20">NO-MEL_2022_Ind0_liver</strain>
    </source>
</reference>
<dbReference type="CDD" id="cd00110">
    <property type="entry name" value="LamG"/>
    <property type="match status" value="2"/>
</dbReference>
<dbReference type="InterPro" id="IPR002126">
    <property type="entry name" value="Cadherin-like_dom"/>
</dbReference>
<dbReference type="InterPro" id="IPR001791">
    <property type="entry name" value="Laminin_G"/>
</dbReference>
<dbReference type="SUPFAM" id="SSF49899">
    <property type="entry name" value="Concanavalin A-like lectins/glucanases"/>
    <property type="match status" value="2"/>
</dbReference>
<dbReference type="InterPro" id="IPR020894">
    <property type="entry name" value="Cadherin_CS"/>
</dbReference>
<dbReference type="GO" id="GO:0009653">
    <property type="term" value="P:anatomical structure morphogenesis"/>
    <property type="evidence" value="ECO:0007669"/>
    <property type="project" value="UniProtKB-ARBA"/>
</dbReference>
<dbReference type="FunFam" id="2.10.25.10:FF:000173">
    <property type="entry name" value="Neurogenic locus notch protein 2"/>
    <property type="match status" value="1"/>
</dbReference>
<dbReference type="GO" id="GO:0005911">
    <property type="term" value="C:cell-cell junction"/>
    <property type="evidence" value="ECO:0007669"/>
    <property type="project" value="TreeGrafter"/>
</dbReference>
<feature type="domain" description="EGF-like" evidence="18">
    <location>
        <begin position="979"/>
        <end position="1015"/>
    </location>
</feature>
<proteinExistence type="predicted"/>
<dbReference type="InterPro" id="IPR001881">
    <property type="entry name" value="EGF-like_Ca-bd_dom"/>
</dbReference>
<evidence type="ECO:0008006" key="22">
    <source>
        <dbReference type="Google" id="ProtNLM"/>
    </source>
</evidence>
<feature type="domain" description="Cadherin" evidence="19">
    <location>
        <begin position="696"/>
        <end position="796"/>
    </location>
</feature>
<dbReference type="SMART" id="SM00112">
    <property type="entry name" value="CA"/>
    <property type="match status" value="8"/>
</dbReference>
<evidence type="ECO:0000256" key="15">
    <source>
        <dbReference type="SAM" id="Phobius"/>
    </source>
</evidence>
<dbReference type="Gene3D" id="2.10.25.10">
    <property type="entry name" value="Laminin"/>
    <property type="match status" value="3"/>
</dbReference>
<evidence type="ECO:0000259" key="17">
    <source>
        <dbReference type="PROSITE" id="PS50025"/>
    </source>
</evidence>
<dbReference type="GO" id="GO:0005886">
    <property type="term" value="C:plasma membrane"/>
    <property type="evidence" value="ECO:0007669"/>
    <property type="project" value="InterPro"/>
</dbReference>
<feature type="domain" description="Cadherin" evidence="19">
    <location>
        <begin position="805"/>
        <end position="898"/>
    </location>
</feature>
<dbReference type="PROSITE" id="PS00232">
    <property type="entry name" value="CADHERIN_1"/>
    <property type="match status" value="4"/>
</dbReference>
<keyword evidence="21" id="KW-1185">Reference proteome</keyword>